<sequence length="65" mass="7454">MLQLRGTVWPIPIQHQEFGTFLVISYSTSCSLHRSLPTVHRNVSPKQLSLHTVCICLSLNLLYFQ</sequence>
<organism evidence="1">
    <name type="scientific">Anguilla anguilla</name>
    <name type="common">European freshwater eel</name>
    <name type="synonym">Muraena anguilla</name>
    <dbReference type="NCBI Taxonomy" id="7936"/>
    <lineage>
        <taxon>Eukaryota</taxon>
        <taxon>Metazoa</taxon>
        <taxon>Chordata</taxon>
        <taxon>Craniata</taxon>
        <taxon>Vertebrata</taxon>
        <taxon>Euteleostomi</taxon>
        <taxon>Actinopterygii</taxon>
        <taxon>Neopterygii</taxon>
        <taxon>Teleostei</taxon>
        <taxon>Anguilliformes</taxon>
        <taxon>Anguillidae</taxon>
        <taxon>Anguilla</taxon>
    </lineage>
</organism>
<proteinExistence type="predicted"/>
<dbReference type="AlphaFoldDB" id="A0A0E9UPA9"/>
<reference evidence="1" key="2">
    <citation type="journal article" date="2015" name="Fish Shellfish Immunol.">
        <title>Early steps in the European eel (Anguilla anguilla)-Vibrio vulnificus interaction in the gills: Role of the RtxA13 toxin.</title>
        <authorList>
            <person name="Callol A."/>
            <person name="Pajuelo D."/>
            <person name="Ebbesson L."/>
            <person name="Teles M."/>
            <person name="MacKenzie S."/>
            <person name="Amaro C."/>
        </authorList>
    </citation>
    <scope>NUCLEOTIDE SEQUENCE</scope>
</reference>
<accession>A0A0E9UPA9</accession>
<dbReference type="EMBL" id="GBXM01041522">
    <property type="protein sequence ID" value="JAH67055.1"/>
    <property type="molecule type" value="Transcribed_RNA"/>
</dbReference>
<reference evidence="1" key="1">
    <citation type="submission" date="2014-11" db="EMBL/GenBank/DDBJ databases">
        <authorList>
            <person name="Amaro Gonzalez C."/>
        </authorList>
    </citation>
    <scope>NUCLEOTIDE SEQUENCE</scope>
</reference>
<protein>
    <submittedName>
        <fullName evidence="1">Uncharacterized protein</fullName>
    </submittedName>
</protein>
<name>A0A0E9UPA9_ANGAN</name>
<evidence type="ECO:0000313" key="1">
    <source>
        <dbReference type="EMBL" id="JAH67055.1"/>
    </source>
</evidence>